<dbReference type="EMBL" id="CP026114">
    <property type="protein sequence ID" value="AUT66392.1"/>
    <property type="molecule type" value="Genomic_DNA"/>
</dbReference>
<gene>
    <name evidence="3" type="ORF">C2L65_42575</name>
</gene>
<organism evidence="3 4">
    <name type="scientific">Paraburkholderia terrae</name>
    <dbReference type="NCBI Taxonomy" id="311230"/>
    <lineage>
        <taxon>Bacteria</taxon>
        <taxon>Pseudomonadati</taxon>
        <taxon>Pseudomonadota</taxon>
        <taxon>Betaproteobacteria</taxon>
        <taxon>Burkholderiales</taxon>
        <taxon>Burkholderiaceae</taxon>
        <taxon>Paraburkholderia</taxon>
    </lineage>
</organism>
<evidence type="ECO:0000313" key="3">
    <source>
        <dbReference type="EMBL" id="AUT66392.1"/>
    </source>
</evidence>
<evidence type="ECO:0000313" key="4">
    <source>
        <dbReference type="Proteomes" id="UP000243502"/>
    </source>
</evidence>
<dbReference type="Pfam" id="PF00563">
    <property type="entry name" value="EAL"/>
    <property type="match status" value="1"/>
</dbReference>
<feature type="region of interest" description="Disordered" evidence="1">
    <location>
        <begin position="445"/>
        <end position="468"/>
    </location>
</feature>
<evidence type="ECO:0000259" key="2">
    <source>
        <dbReference type="PROSITE" id="PS51833"/>
    </source>
</evidence>
<dbReference type="RefSeq" id="WP_081921528.1">
    <property type="nucleotide sequence ID" value="NZ_CP026114.1"/>
</dbReference>
<dbReference type="InterPro" id="IPR013976">
    <property type="entry name" value="HDOD"/>
</dbReference>
<dbReference type="OrthoDB" id="9804751at2"/>
<name>A0A2I8F3Z9_9BURK</name>
<dbReference type="SUPFAM" id="SSF141868">
    <property type="entry name" value="EAL domain-like"/>
    <property type="match status" value="1"/>
</dbReference>
<dbReference type="Gene3D" id="3.20.20.450">
    <property type="entry name" value="EAL domain"/>
    <property type="match status" value="1"/>
</dbReference>
<dbReference type="Pfam" id="PF08668">
    <property type="entry name" value="HDOD"/>
    <property type="match status" value="1"/>
</dbReference>
<dbReference type="PANTHER" id="PTHR33525:SF4">
    <property type="entry name" value="CYCLIC DI-GMP PHOSPHODIESTERASE CDGJ"/>
    <property type="match status" value="1"/>
</dbReference>
<dbReference type="InterPro" id="IPR001633">
    <property type="entry name" value="EAL_dom"/>
</dbReference>
<reference evidence="3 4" key="1">
    <citation type="submission" date="2018-01" db="EMBL/GenBank/DDBJ databases">
        <title>Species boundaries and ecological features among Paraburkholderia terrae DSMZ17804T, P. hospita DSMZ17164T and P. caribensis DSMZ13236T.</title>
        <authorList>
            <person name="Pratama A.A."/>
        </authorList>
    </citation>
    <scope>NUCLEOTIDE SEQUENCE [LARGE SCALE GENOMIC DNA]</scope>
    <source>
        <strain evidence="3 4">DSM 17804</strain>
    </source>
</reference>
<dbReference type="PROSITE" id="PS51833">
    <property type="entry name" value="HDOD"/>
    <property type="match status" value="1"/>
</dbReference>
<evidence type="ECO:0000256" key="1">
    <source>
        <dbReference type="SAM" id="MobiDB-lite"/>
    </source>
</evidence>
<dbReference type="InterPro" id="IPR035919">
    <property type="entry name" value="EAL_sf"/>
</dbReference>
<sequence length="468" mass="51040">MVRLQKGECSKLKARVPSPTLTDGQLASNSKAATQECVYLGRQPILDRSGALIAFELLFRTGTANVAQVTDEADATAQVITRLVGDIGLRAALGEHTAYVNVDRTALTSDLVRLLPPERFVLEILETVTFDEALFRRCNDLRRAGFRLALDDVSEVSPRLLAFLPCVDIVKIDLMECPRERLAEMAGIVMLHGKVAIAEKVETPEDHDAAMRAGFELFQGYHFAKPQVLTSRRITPSRDALLRMLVLLSGEPWIAELEAELKRIPNLVIQLLRLLGSSAVGFPRTISSLREAIMVVGTRQITRWTQLLLFADGHLGALRSDPLTRLCATRARFMELAAGRLRLDDDRFADTAFMTGVFSLVHVLFGTAIEDSVSTLPIHTDIRRALLERYGGLGLLLNATEAAESGDLMAIRAACEALPGFTPNDLTMLGLAAAAWYDDQVQGNLDAANHGPGRAPAGQKKQPGPDGA</sequence>
<dbReference type="Proteomes" id="UP000243502">
    <property type="component" value="Chromosome 4"/>
</dbReference>
<protein>
    <submittedName>
        <fullName evidence="3">HDOD domain-containing protein</fullName>
    </submittedName>
</protein>
<dbReference type="Gene3D" id="1.10.3210.10">
    <property type="entry name" value="Hypothetical protein af1432"/>
    <property type="match status" value="1"/>
</dbReference>
<dbReference type="SUPFAM" id="SSF109604">
    <property type="entry name" value="HD-domain/PDEase-like"/>
    <property type="match status" value="1"/>
</dbReference>
<dbReference type="SMART" id="SM00052">
    <property type="entry name" value="EAL"/>
    <property type="match status" value="1"/>
</dbReference>
<dbReference type="PANTHER" id="PTHR33525">
    <property type="match status" value="1"/>
</dbReference>
<proteinExistence type="predicted"/>
<dbReference type="KEGG" id="pter:C2L65_42575"/>
<dbReference type="AlphaFoldDB" id="A0A2I8F3Z9"/>
<dbReference type="InterPro" id="IPR052340">
    <property type="entry name" value="RNase_Y/CdgJ"/>
</dbReference>
<accession>A0A2I8F3Z9</accession>
<feature type="domain" description="HDOD" evidence="2">
    <location>
        <begin position="234"/>
        <end position="421"/>
    </location>
</feature>